<sequence length="523" mass="58776">MSDSIQKFAQATAQIKLSASNLESKDTFSKSDPFIAVFMRNRANVDSKFTEIGRTEKLKNNANPDFATLISFAYNLQDMQELRFDIFDSDSDSSDLSKHDLVHSETITVADFLKRGQGVATFTWTRKGGKKQSSMTARYERGTNNNDSIKMTVSCKDLPKMDVFGKIDPFFVIKRLAEDGKTWLECFKSPVIKSNYTPVWEIDQSVRTLCNGGVKAPVRIELYDWDSDGKNEFVGEAEVTFADLVKYRDTVDIPLVDKTNPKKPKNHGTISFTNVVMTRIKGFMDLVKEGLEINVNMAVDFTGSNGDPQSSDSLHYVHTTENQYQESIRRIGEAVIEYDTDRDIPLYGFGGQPRGARDVLHCFKLETVGSRSGVEKALDAYSNAIKRVELSGPTLFQEVIENTMALARSDLRKKRYHVLTIMTDGVINDMQKVKDLIVEASSLPMSIIIIGVGNADFSNMNELDADNGPLTDTRGFKAQRDIVQFVALNEVRRKGAATLGQMTLAELPSQIEQYYRKFEQDTF</sequence>
<dbReference type="SUPFAM" id="SSF53300">
    <property type="entry name" value="vWA-like"/>
    <property type="match status" value="1"/>
</dbReference>
<dbReference type="SUPFAM" id="SSF49562">
    <property type="entry name" value="C2 domain (Calcium/lipid-binding domain, CaLB)"/>
    <property type="match status" value="2"/>
</dbReference>
<evidence type="ECO:0000256" key="2">
    <source>
        <dbReference type="ARBA" id="ARBA00022737"/>
    </source>
</evidence>
<comment type="similarity">
    <text evidence="1">Belongs to the copine family.</text>
</comment>
<dbReference type="Pfam" id="PF00168">
    <property type="entry name" value="C2"/>
    <property type="match status" value="2"/>
</dbReference>
<evidence type="ECO:0000259" key="3">
    <source>
        <dbReference type="PROSITE" id="PS50004"/>
    </source>
</evidence>
<dbReference type="InterPro" id="IPR000008">
    <property type="entry name" value="C2_dom"/>
</dbReference>
<dbReference type="EMBL" id="UPSH01000001">
    <property type="protein sequence ID" value="VBB18647.1"/>
    <property type="molecule type" value="Genomic_DNA"/>
</dbReference>
<accession>A0A5K0U9K0</accession>
<dbReference type="InterPro" id="IPR035892">
    <property type="entry name" value="C2_domain_sf"/>
</dbReference>
<name>A0A5K0U9K0_9VIRU</name>
<feature type="domain" description="C2" evidence="3">
    <location>
        <begin position="129"/>
        <end position="255"/>
    </location>
</feature>
<proteinExistence type="inferred from homology"/>
<evidence type="ECO:0000313" key="6">
    <source>
        <dbReference type="Proteomes" id="UP000594342"/>
    </source>
</evidence>
<dbReference type="SMART" id="SM00239">
    <property type="entry name" value="C2"/>
    <property type="match status" value="2"/>
</dbReference>
<dbReference type="Gene3D" id="3.40.50.410">
    <property type="entry name" value="von Willebrand factor, type A domain"/>
    <property type="match status" value="1"/>
</dbReference>
<dbReference type="InterPro" id="IPR037768">
    <property type="entry name" value="C2B_Copine"/>
</dbReference>
<dbReference type="Proteomes" id="UP000594342">
    <property type="component" value="Unassembled WGS sequence"/>
</dbReference>
<dbReference type="PANTHER" id="PTHR10857:SF106">
    <property type="entry name" value="C2 DOMAIN-CONTAINING PROTEIN"/>
    <property type="match status" value="1"/>
</dbReference>
<protein>
    <submittedName>
        <fullName evidence="5">Uncharacterized protein</fullName>
    </submittedName>
</protein>
<organism evidence="5 6">
    <name type="scientific">Yasminevirus sp. GU-2018</name>
    <dbReference type="NCBI Taxonomy" id="2420051"/>
    <lineage>
        <taxon>Viruses</taxon>
        <taxon>Varidnaviria</taxon>
        <taxon>Bamfordvirae</taxon>
        <taxon>Nucleocytoviricota</taxon>
        <taxon>Megaviricetes</taxon>
        <taxon>Imitervirales</taxon>
        <taxon>Mimiviridae</taxon>
        <taxon>Klosneuvirinae</taxon>
        <taxon>Yasminevirus</taxon>
        <taxon>Yasminevirus saudimassiliense</taxon>
    </lineage>
</organism>
<keyword evidence="2" id="KW-0677">Repeat</keyword>
<dbReference type="InterPro" id="IPR010734">
    <property type="entry name" value="Copine_C"/>
</dbReference>
<evidence type="ECO:0000313" key="5">
    <source>
        <dbReference type="EMBL" id="VBB18647.1"/>
    </source>
</evidence>
<feature type="domain" description="VWFA" evidence="4">
    <location>
        <begin position="294"/>
        <end position="507"/>
    </location>
</feature>
<evidence type="ECO:0000256" key="1">
    <source>
        <dbReference type="ARBA" id="ARBA00009048"/>
    </source>
</evidence>
<dbReference type="PROSITE" id="PS50004">
    <property type="entry name" value="C2"/>
    <property type="match status" value="2"/>
</dbReference>
<comment type="caution">
    <text evidence="5">The sequence shown here is derived from an EMBL/GenBank/DDBJ whole genome shotgun (WGS) entry which is preliminary data.</text>
</comment>
<feature type="domain" description="C2" evidence="3">
    <location>
        <begin position="1"/>
        <end position="122"/>
    </location>
</feature>
<reference evidence="5 6" key="1">
    <citation type="submission" date="2018-10" db="EMBL/GenBank/DDBJ databases">
        <authorList>
            <consortium name="IHU Genomes"/>
        </authorList>
    </citation>
    <scope>NUCLEOTIDE SEQUENCE [LARGE SCALE GENOMIC DNA]</scope>
    <source>
        <strain evidence="5 6">A1</strain>
    </source>
</reference>
<dbReference type="Gene3D" id="2.60.40.150">
    <property type="entry name" value="C2 domain"/>
    <property type="match status" value="2"/>
</dbReference>
<dbReference type="GO" id="GO:0005544">
    <property type="term" value="F:calcium-dependent phospholipid binding"/>
    <property type="evidence" value="ECO:0007669"/>
    <property type="project" value="InterPro"/>
</dbReference>
<dbReference type="GO" id="GO:0071277">
    <property type="term" value="P:cellular response to calcium ion"/>
    <property type="evidence" value="ECO:0007669"/>
    <property type="project" value="TreeGrafter"/>
</dbReference>
<dbReference type="PROSITE" id="PS50234">
    <property type="entry name" value="VWFA"/>
    <property type="match status" value="1"/>
</dbReference>
<keyword evidence="6" id="KW-1185">Reference proteome</keyword>
<dbReference type="InterPro" id="IPR002035">
    <property type="entry name" value="VWF_A"/>
</dbReference>
<dbReference type="CDD" id="cd04047">
    <property type="entry name" value="C2B_Copine"/>
    <property type="match status" value="1"/>
</dbReference>
<evidence type="ECO:0000259" key="4">
    <source>
        <dbReference type="PROSITE" id="PS50234"/>
    </source>
</evidence>
<dbReference type="InterPro" id="IPR036465">
    <property type="entry name" value="vWFA_dom_sf"/>
</dbReference>
<dbReference type="Pfam" id="PF07002">
    <property type="entry name" value="Copine"/>
    <property type="match status" value="1"/>
</dbReference>
<gene>
    <name evidence="5" type="ORF">YASMINEVIRUS_1149</name>
</gene>
<dbReference type="InterPro" id="IPR045052">
    <property type="entry name" value="Copine"/>
</dbReference>
<dbReference type="PANTHER" id="PTHR10857">
    <property type="entry name" value="COPINE"/>
    <property type="match status" value="1"/>
</dbReference>
<dbReference type="GO" id="GO:0005886">
    <property type="term" value="C:plasma membrane"/>
    <property type="evidence" value="ECO:0007669"/>
    <property type="project" value="TreeGrafter"/>
</dbReference>
<dbReference type="SMART" id="SM00327">
    <property type="entry name" value="VWA"/>
    <property type="match status" value="1"/>
</dbReference>